<accession>A0A4Z0Z425</accession>
<keyword evidence="3" id="KW-1185">Reference proteome</keyword>
<dbReference type="OrthoDB" id="3437960at2759"/>
<dbReference type="Gene3D" id="3.30.160.60">
    <property type="entry name" value="Classic Zinc Finger"/>
    <property type="match status" value="1"/>
</dbReference>
<dbReference type="AlphaFoldDB" id="A0A4Z0Z425"/>
<sequence>MNHEFFHDDLFLSSLDSSNPFSGMPGITSSNPTQADDANSQFVRNPGWWDESLGLDGLESNGLQADDLQSDPLHDPYIPQDSYYHKYANGHSLQAPHQGDFMTVPSTDNVRPRGLESWAFPHRHSMENTILQESERPVVYRNSSIYGHQEFIPETDHMPTFDNSFRNDLDVSLQPAPFCGQFTSADLGTLSEYPNADDAASLACSQASCNSKCTSSVCEDEDCSVTGIPCNDPACVDNVCPTEMLGLTNQVATQMASRSIPLHQAHGQPCNHTESEHIVARTLGELRAPAELNAQEKTPYTINFDSTLISRAGDQFYEENYQSYLSPYQLPTEVEGSVLNNPQVPLQPTSLLPIASPEKHICQWTTNPNAPQGEMTTCGAEFTDTKDFHDHLCGSHIDKLTSQTGFACLWAGCPRKQDRPFVTRGKLRRHISTHSVCK</sequence>
<dbReference type="EMBL" id="SKBN01000020">
    <property type="protein sequence ID" value="TGJ86968.1"/>
    <property type="molecule type" value="Genomic_DNA"/>
</dbReference>
<feature type="compositionally biased region" description="Polar residues" evidence="1">
    <location>
        <begin position="27"/>
        <end position="43"/>
    </location>
</feature>
<name>A0A4Z0Z425_9PEZI</name>
<dbReference type="Proteomes" id="UP000297716">
    <property type="component" value="Unassembled WGS sequence"/>
</dbReference>
<organism evidence="2 3">
    <name type="scientific">Xylaria hypoxylon</name>
    <dbReference type="NCBI Taxonomy" id="37992"/>
    <lineage>
        <taxon>Eukaryota</taxon>
        <taxon>Fungi</taxon>
        <taxon>Dikarya</taxon>
        <taxon>Ascomycota</taxon>
        <taxon>Pezizomycotina</taxon>
        <taxon>Sordariomycetes</taxon>
        <taxon>Xylariomycetidae</taxon>
        <taxon>Xylariales</taxon>
        <taxon>Xylariaceae</taxon>
        <taxon>Xylaria</taxon>
    </lineage>
</organism>
<dbReference type="STRING" id="37992.A0A4Z0Z425"/>
<gene>
    <name evidence="2" type="ORF">E0Z10_g1817</name>
</gene>
<protein>
    <submittedName>
        <fullName evidence="2">Uncharacterized protein</fullName>
    </submittedName>
</protein>
<proteinExistence type="predicted"/>
<evidence type="ECO:0000313" key="3">
    <source>
        <dbReference type="Proteomes" id="UP000297716"/>
    </source>
</evidence>
<evidence type="ECO:0000313" key="2">
    <source>
        <dbReference type="EMBL" id="TGJ86968.1"/>
    </source>
</evidence>
<evidence type="ECO:0000256" key="1">
    <source>
        <dbReference type="SAM" id="MobiDB-lite"/>
    </source>
</evidence>
<feature type="region of interest" description="Disordered" evidence="1">
    <location>
        <begin position="23"/>
        <end position="43"/>
    </location>
</feature>
<reference evidence="2 3" key="1">
    <citation type="submission" date="2019-03" db="EMBL/GenBank/DDBJ databases">
        <title>Draft genome sequence of Xylaria hypoxylon DSM 108379, a ubiquitous saprotrophic-parasitic fungi on hardwood.</title>
        <authorList>
            <person name="Buettner E."/>
            <person name="Leonhardt S."/>
            <person name="Gebauer A.M."/>
            <person name="Liers C."/>
            <person name="Hofrichter M."/>
            <person name="Kellner H."/>
        </authorList>
    </citation>
    <scope>NUCLEOTIDE SEQUENCE [LARGE SCALE GENOMIC DNA]</scope>
    <source>
        <strain evidence="2 3">DSM 108379</strain>
    </source>
</reference>
<comment type="caution">
    <text evidence="2">The sequence shown here is derived from an EMBL/GenBank/DDBJ whole genome shotgun (WGS) entry which is preliminary data.</text>
</comment>